<organism evidence="1 2">
    <name type="scientific">Suillus luteus UH-Slu-Lm8-n1</name>
    <dbReference type="NCBI Taxonomy" id="930992"/>
    <lineage>
        <taxon>Eukaryota</taxon>
        <taxon>Fungi</taxon>
        <taxon>Dikarya</taxon>
        <taxon>Basidiomycota</taxon>
        <taxon>Agaricomycotina</taxon>
        <taxon>Agaricomycetes</taxon>
        <taxon>Agaricomycetidae</taxon>
        <taxon>Boletales</taxon>
        <taxon>Suillineae</taxon>
        <taxon>Suillaceae</taxon>
        <taxon>Suillus</taxon>
    </lineage>
</organism>
<proteinExistence type="predicted"/>
<gene>
    <name evidence="1" type="ORF">CY34DRAFT_808149</name>
</gene>
<dbReference type="Proteomes" id="UP000054485">
    <property type="component" value="Unassembled WGS sequence"/>
</dbReference>
<keyword evidence="2" id="KW-1185">Reference proteome</keyword>
<dbReference type="HOGENOM" id="CLU_2607596_0_0_1"/>
<protein>
    <submittedName>
        <fullName evidence="1">Uncharacterized protein</fullName>
    </submittedName>
</protein>
<accession>A0A0D0AD12</accession>
<sequence>MTLVRCKYANPEKFGEEVKVSISGGRSGYVPDCLSVFFSRKTLTADGGYGVLRIRLHCTHQLIESHWDDPTCPKLLTLA</sequence>
<dbReference type="EMBL" id="KN835337">
    <property type="protein sequence ID" value="KIK39576.1"/>
    <property type="molecule type" value="Genomic_DNA"/>
</dbReference>
<dbReference type="AlphaFoldDB" id="A0A0D0AD12"/>
<dbReference type="InParanoid" id="A0A0D0AD12"/>
<evidence type="ECO:0000313" key="1">
    <source>
        <dbReference type="EMBL" id="KIK39576.1"/>
    </source>
</evidence>
<reference evidence="2" key="2">
    <citation type="submission" date="2015-01" db="EMBL/GenBank/DDBJ databases">
        <title>Evolutionary Origins and Diversification of the Mycorrhizal Mutualists.</title>
        <authorList>
            <consortium name="DOE Joint Genome Institute"/>
            <consortium name="Mycorrhizal Genomics Consortium"/>
            <person name="Kohler A."/>
            <person name="Kuo A."/>
            <person name="Nagy L.G."/>
            <person name="Floudas D."/>
            <person name="Copeland A."/>
            <person name="Barry K.W."/>
            <person name="Cichocki N."/>
            <person name="Veneault-Fourrey C."/>
            <person name="LaButti K."/>
            <person name="Lindquist E.A."/>
            <person name="Lipzen A."/>
            <person name="Lundell T."/>
            <person name="Morin E."/>
            <person name="Murat C."/>
            <person name="Riley R."/>
            <person name="Ohm R."/>
            <person name="Sun H."/>
            <person name="Tunlid A."/>
            <person name="Henrissat B."/>
            <person name="Grigoriev I.V."/>
            <person name="Hibbett D.S."/>
            <person name="Martin F."/>
        </authorList>
    </citation>
    <scope>NUCLEOTIDE SEQUENCE [LARGE SCALE GENOMIC DNA]</scope>
    <source>
        <strain evidence="2">UH-Slu-Lm8-n1</strain>
    </source>
</reference>
<reference evidence="1 2" key="1">
    <citation type="submission" date="2014-04" db="EMBL/GenBank/DDBJ databases">
        <authorList>
            <consortium name="DOE Joint Genome Institute"/>
            <person name="Kuo A."/>
            <person name="Ruytinx J."/>
            <person name="Rineau F."/>
            <person name="Colpaert J."/>
            <person name="Kohler A."/>
            <person name="Nagy L.G."/>
            <person name="Floudas D."/>
            <person name="Copeland A."/>
            <person name="Barry K.W."/>
            <person name="Cichocki N."/>
            <person name="Veneault-Fourrey C."/>
            <person name="LaButti K."/>
            <person name="Lindquist E.A."/>
            <person name="Lipzen A."/>
            <person name="Lundell T."/>
            <person name="Morin E."/>
            <person name="Murat C."/>
            <person name="Sun H."/>
            <person name="Tunlid A."/>
            <person name="Henrissat B."/>
            <person name="Grigoriev I.V."/>
            <person name="Hibbett D.S."/>
            <person name="Martin F."/>
            <person name="Nordberg H.P."/>
            <person name="Cantor M.N."/>
            <person name="Hua S.X."/>
        </authorList>
    </citation>
    <scope>NUCLEOTIDE SEQUENCE [LARGE SCALE GENOMIC DNA]</scope>
    <source>
        <strain evidence="1 2">UH-Slu-Lm8-n1</strain>
    </source>
</reference>
<name>A0A0D0AD12_9AGAM</name>
<evidence type="ECO:0000313" key="2">
    <source>
        <dbReference type="Proteomes" id="UP000054485"/>
    </source>
</evidence>